<proteinExistence type="predicted"/>
<gene>
    <name evidence="1" type="ORF">LARSCL_LOCUS18985</name>
</gene>
<dbReference type="AlphaFoldDB" id="A0AAV2BG88"/>
<accession>A0AAV2BG88</accession>
<protein>
    <submittedName>
        <fullName evidence="1">Uncharacterized protein</fullName>
    </submittedName>
</protein>
<keyword evidence="2" id="KW-1185">Reference proteome</keyword>
<dbReference type="Proteomes" id="UP001497382">
    <property type="component" value="Unassembled WGS sequence"/>
</dbReference>
<name>A0AAV2BG88_9ARAC</name>
<comment type="caution">
    <text evidence="1">The sequence shown here is derived from an EMBL/GenBank/DDBJ whole genome shotgun (WGS) entry which is preliminary data.</text>
</comment>
<evidence type="ECO:0000313" key="2">
    <source>
        <dbReference type="Proteomes" id="UP001497382"/>
    </source>
</evidence>
<dbReference type="EMBL" id="CAXIEN010000356">
    <property type="protein sequence ID" value="CAL1294905.1"/>
    <property type="molecule type" value="Genomic_DNA"/>
</dbReference>
<evidence type="ECO:0000313" key="1">
    <source>
        <dbReference type="EMBL" id="CAL1294905.1"/>
    </source>
</evidence>
<reference evidence="1 2" key="1">
    <citation type="submission" date="2024-04" db="EMBL/GenBank/DDBJ databases">
        <authorList>
            <person name="Rising A."/>
            <person name="Reimegard J."/>
            <person name="Sonavane S."/>
            <person name="Akerstrom W."/>
            <person name="Nylinder S."/>
            <person name="Hedman E."/>
            <person name="Kallberg Y."/>
        </authorList>
    </citation>
    <scope>NUCLEOTIDE SEQUENCE [LARGE SCALE GENOMIC DNA]</scope>
</reference>
<organism evidence="1 2">
    <name type="scientific">Larinioides sclopetarius</name>
    <dbReference type="NCBI Taxonomy" id="280406"/>
    <lineage>
        <taxon>Eukaryota</taxon>
        <taxon>Metazoa</taxon>
        <taxon>Ecdysozoa</taxon>
        <taxon>Arthropoda</taxon>
        <taxon>Chelicerata</taxon>
        <taxon>Arachnida</taxon>
        <taxon>Araneae</taxon>
        <taxon>Araneomorphae</taxon>
        <taxon>Entelegynae</taxon>
        <taxon>Araneoidea</taxon>
        <taxon>Araneidae</taxon>
        <taxon>Larinioides</taxon>
    </lineage>
</organism>
<sequence>MSLIFYKEKSFIDVANGWNLKTKKSIFYIHNI</sequence>